<keyword evidence="4" id="KW-1185">Reference proteome</keyword>
<comment type="caution">
    <text evidence="3">The sequence shown here is derived from an EMBL/GenBank/DDBJ whole genome shotgun (WGS) entry which is preliminary data.</text>
</comment>
<dbReference type="Gene3D" id="2.60.40.1120">
    <property type="entry name" value="Carboxypeptidase-like, regulatory domain"/>
    <property type="match status" value="1"/>
</dbReference>
<dbReference type="GO" id="GO:0030246">
    <property type="term" value="F:carbohydrate binding"/>
    <property type="evidence" value="ECO:0007669"/>
    <property type="project" value="InterPro"/>
</dbReference>
<protein>
    <submittedName>
        <fullName evidence="3">Uncharacterized protein DUF4382</fullName>
    </submittedName>
</protein>
<dbReference type="AlphaFoldDB" id="A0A4V2EZ34"/>
<evidence type="ECO:0000313" key="3">
    <source>
        <dbReference type="EMBL" id="RZS65100.1"/>
    </source>
</evidence>
<organism evidence="3 4">
    <name type="scientific">Pseudobacter ginsenosidimutans</name>
    <dbReference type="NCBI Taxonomy" id="661488"/>
    <lineage>
        <taxon>Bacteria</taxon>
        <taxon>Pseudomonadati</taxon>
        <taxon>Bacteroidota</taxon>
        <taxon>Chitinophagia</taxon>
        <taxon>Chitinophagales</taxon>
        <taxon>Chitinophagaceae</taxon>
        <taxon>Pseudobacter</taxon>
    </lineage>
</organism>
<proteinExistence type="predicted"/>
<evidence type="ECO:0000313" key="4">
    <source>
        <dbReference type="Proteomes" id="UP000293874"/>
    </source>
</evidence>
<reference evidence="3 4" key="1">
    <citation type="submission" date="2019-02" db="EMBL/GenBank/DDBJ databases">
        <title>Genomic Encyclopedia of Type Strains, Phase IV (KMG-IV): sequencing the most valuable type-strain genomes for metagenomic binning, comparative biology and taxonomic classification.</title>
        <authorList>
            <person name="Goeker M."/>
        </authorList>
    </citation>
    <scope>NUCLEOTIDE SEQUENCE [LARGE SCALE GENOMIC DNA]</scope>
    <source>
        <strain evidence="3 4">DSM 18116</strain>
    </source>
</reference>
<accession>A0A4V2EZ34</accession>
<feature type="domain" description="DUF4382" evidence="2">
    <location>
        <begin position="40"/>
        <end position="210"/>
    </location>
</feature>
<feature type="compositionally biased region" description="Basic and acidic residues" evidence="1">
    <location>
        <begin position="86"/>
        <end position="95"/>
    </location>
</feature>
<dbReference type="Proteomes" id="UP000293874">
    <property type="component" value="Unassembled WGS sequence"/>
</dbReference>
<dbReference type="Pfam" id="PF14321">
    <property type="entry name" value="DUF4382"/>
    <property type="match status" value="1"/>
</dbReference>
<dbReference type="InterPro" id="IPR013784">
    <property type="entry name" value="Carb-bd-like_fold"/>
</dbReference>
<dbReference type="RefSeq" id="WP_130544339.1">
    <property type="nucleotide sequence ID" value="NZ_CP042431.1"/>
</dbReference>
<evidence type="ECO:0000259" key="2">
    <source>
        <dbReference type="Pfam" id="PF14321"/>
    </source>
</evidence>
<dbReference type="SUPFAM" id="SSF49452">
    <property type="entry name" value="Starch-binding domain-like"/>
    <property type="match status" value="1"/>
</dbReference>
<name>A0A4V2EZ34_9BACT</name>
<gene>
    <name evidence="3" type="ORF">EV199_5855</name>
</gene>
<dbReference type="EMBL" id="SGXA01000006">
    <property type="protein sequence ID" value="RZS65100.1"/>
    <property type="molecule type" value="Genomic_DNA"/>
</dbReference>
<dbReference type="PROSITE" id="PS51257">
    <property type="entry name" value="PROKAR_LIPOPROTEIN"/>
    <property type="match status" value="1"/>
</dbReference>
<feature type="region of interest" description="Disordered" evidence="1">
    <location>
        <begin position="72"/>
        <end position="95"/>
    </location>
</feature>
<dbReference type="InterPro" id="IPR025491">
    <property type="entry name" value="DUF4382"/>
</dbReference>
<dbReference type="OrthoDB" id="2111471at2"/>
<sequence>MKLSRLYGFGAVIVLFSLVFYACSKNDSTEQQPLPPGSQQVSLYLTDDPGFFDNVMVDIKSVKVLIDTCSKDNRGDDDDDDDDDDNGRGNHHDWDDDRNDCVNWQSLEIKPGVYDLLTLRNGTDTLLANGIIPKGKIRRIKIELGENNSLVKDSITYPLKLWPGLSSTILISVKGGDWDEYQPDRFRLWLDFDVTRSVVRVRDGVFYLKPVIHLFTVKATGSVAGRIEPKDAWPVISVYNESDTAYALPWHNGQWKARGLKQGTYTVFVNASNGYSDTTITGVEVTAGKETNLNKIILHK</sequence>
<feature type="compositionally biased region" description="Acidic residues" evidence="1">
    <location>
        <begin position="75"/>
        <end position="85"/>
    </location>
</feature>
<evidence type="ECO:0000256" key="1">
    <source>
        <dbReference type="SAM" id="MobiDB-lite"/>
    </source>
</evidence>